<name>A0A261S5P3_9BORD</name>
<proteinExistence type="predicted"/>
<dbReference type="AlphaFoldDB" id="A0A261S5P3"/>
<reference evidence="2" key="1">
    <citation type="submission" date="2017-05" db="EMBL/GenBank/DDBJ databases">
        <title>Complete and WGS of Bordetella genogroups.</title>
        <authorList>
            <person name="Spilker T."/>
            <person name="Lipuma J."/>
        </authorList>
    </citation>
    <scope>NUCLEOTIDE SEQUENCE [LARGE SCALE GENOMIC DNA]</scope>
    <source>
        <strain evidence="2">AU16122</strain>
    </source>
</reference>
<sequence>MASQKFKQFKVDFYVVTLDQDRTTSVLKDMLSAADGITDALTLNAGEDEHFQIRSIVSINKGMAYKAVFGRCRFGETPEQGAVDGREADVELKPGHGLVEKNYFLFFPETNLVVYQRNSSGSHYSKFQRYLGRASGHDGVTFEPILTSDSYERLLTPGVQAKRVDISFQQPKDPSLYRQAWTKDAIRLVNSAGGVTARITIGVGRTHGKLLSQAKDAAVMLARAGLAKVARVKVEEQNEPIDLIADRVVETAQALIGDNGRPIPEMVYAALDRAKTKRKKDLDTFFGT</sequence>
<organism evidence="1 2">
    <name type="scientific">Bordetella genomosp. 10</name>
    <dbReference type="NCBI Taxonomy" id="1416804"/>
    <lineage>
        <taxon>Bacteria</taxon>
        <taxon>Pseudomonadati</taxon>
        <taxon>Pseudomonadota</taxon>
        <taxon>Betaproteobacteria</taxon>
        <taxon>Burkholderiales</taxon>
        <taxon>Alcaligenaceae</taxon>
        <taxon>Bordetella</taxon>
    </lineage>
</organism>
<keyword evidence="2" id="KW-1185">Reference proteome</keyword>
<evidence type="ECO:0000313" key="1">
    <source>
        <dbReference type="EMBL" id="OZI31753.1"/>
    </source>
</evidence>
<gene>
    <name evidence="1" type="ORF">CAL29_28195</name>
</gene>
<comment type="caution">
    <text evidence="1">The sequence shown here is derived from an EMBL/GenBank/DDBJ whole genome shotgun (WGS) entry which is preliminary data.</text>
</comment>
<evidence type="ECO:0000313" key="2">
    <source>
        <dbReference type="Proteomes" id="UP000216020"/>
    </source>
</evidence>
<dbReference type="InterPro" id="IPR046618">
    <property type="entry name" value="DUF6731"/>
</dbReference>
<accession>A0A261S5P3</accession>
<dbReference type="OrthoDB" id="9076938at2"/>
<protein>
    <submittedName>
        <fullName evidence="1">Uncharacterized protein</fullName>
    </submittedName>
</protein>
<dbReference type="EMBL" id="NEVM01000005">
    <property type="protein sequence ID" value="OZI31753.1"/>
    <property type="molecule type" value="Genomic_DNA"/>
</dbReference>
<dbReference type="Proteomes" id="UP000216020">
    <property type="component" value="Unassembled WGS sequence"/>
</dbReference>
<dbReference type="Pfam" id="PF20505">
    <property type="entry name" value="DUF6731"/>
    <property type="match status" value="1"/>
</dbReference>
<dbReference type="RefSeq" id="WP_094856160.1">
    <property type="nucleotide sequence ID" value="NZ_NEVM01000005.1"/>
</dbReference>